<dbReference type="OrthoDB" id="292241at2759"/>
<dbReference type="PANTHER" id="PTHR10159">
    <property type="entry name" value="DUAL SPECIFICITY PROTEIN PHOSPHATASE"/>
    <property type="match status" value="1"/>
</dbReference>
<dbReference type="SUPFAM" id="SSF52799">
    <property type="entry name" value="(Phosphotyrosine protein) phosphatases II"/>
    <property type="match status" value="1"/>
</dbReference>
<protein>
    <recommendedName>
        <fullName evidence="2">protein-tyrosine-phosphatase</fullName>
        <ecNumber evidence="2">3.1.3.48</ecNumber>
    </recommendedName>
</protein>
<dbReference type="InParanoid" id="A0A0V0QRV5"/>
<evidence type="ECO:0000256" key="4">
    <source>
        <dbReference type="ARBA" id="ARBA00022912"/>
    </source>
</evidence>
<dbReference type="Gene3D" id="3.90.190.10">
    <property type="entry name" value="Protein tyrosine phosphatase superfamily"/>
    <property type="match status" value="1"/>
</dbReference>
<keyword evidence="5" id="KW-0732">Signal</keyword>
<reference evidence="8 9" key="1">
    <citation type="journal article" date="2015" name="Sci. Rep.">
        <title>Genome of the facultative scuticociliatosis pathogen Pseudocohnilembus persalinus provides insight into its virulence through horizontal gene transfer.</title>
        <authorList>
            <person name="Xiong J."/>
            <person name="Wang G."/>
            <person name="Cheng J."/>
            <person name="Tian M."/>
            <person name="Pan X."/>
            <person name="Warren A."/>
            <person name="Jiang C."/>
            <person name="Yuan D."/>
            <person name="Miao W."/>
        </authorList>
    </citation>
    <scope>NUCLEOTIDE SEQUENCE [LARGE SCALE GENOMIC DNA]</scope>
    <source>
        <strain evidence="8">36N120E</strain>
    </source>
</reference>
<proteinExistence type="inferred from homology"/>
<evidence type="ECO:0000313" key="9">
    <source>
        <dbReference type="Proteomes" id="UP000054937"/>
    </source>
</evidence>
<dbReference type="PROSITE" id="PS50056">
    <property type="entry name" value="TYR_PHOSPHATASE_2"/>
    <property type="match status" value="1"/>
</dbReference>
<evidence type="ECO:0000256" key="1">
    <source>
        <dbReference type="ARBA" id="ARBA00008601"/>
    </source>
</evidence>
<gene>
    <name evidence="8" type="ORF">PPERSA_06673</name>
</gene>
<evidence type="ECO:0000259" key="6">
    <source>
        <dbReference type="PROSITE" id="PS50054"/>
    </source>
</evidence>
<dbReference type="SMART" id="SM00195">
    <property type="entry name" value="DSPc"/>
    <property type="match status" value="1"/>
</dbReference>
<feature type="signal peptide" evidence="5">
    <location>
        <begin position="1"/>
        <end position="22"/>
    </location>
</feature>
<dbReference type="InterPro" id="IPR016130">
    <property type="entry name" value="Tyr_Pase_AS"/>
</dbReference>
<evidence type="ECO:0000256" key="2">
    <source>
        <dbReference type="ARBA" id="ARBA00013064"/>
    </source>
</evidence>
<dbReference type="InterPro" id="IPR000387">
    <property type="entry name" value="Tyr_Pase_dom"/>
</dbReference>
<dbReference type="GO" id="GO:0043409">
    <property type="term" value="P:negative regulation of MAPK cascade"/>
    <property type="evidence" value="ECO:0007669"/>
    <property type="project" value="TreeGrafter"/>
</dbReference>
<evidence type="ECO:0000256" key="3">
    <source>
        <dbReference type="ARBA" id="ARBA00022801"/>
    </source>
</evidence>
<dbReference type="PROSITE" id="PS00383">
    <property type="entry name" value="TYR_PHOSPHATASE_1"/>
    <property type="match status" value="1"/>
</dbReference>
<keyword evidence="9" id="KW-1185">Reference proteome</keyword>
<feature type="domain" description="Tyrosine specific protein phosphatases" evidence="7">
    <location>
        <begin position="133"/>
        <end position="190"/>
    </location>
</feature>
<dbReference type="GO" id="GO:0004725">
    <property type="term" value="F:protein tyrosine phosphatase activity"/>
    <property type="evidence" value="ECO:0007669"/>
    <property type="project" value="UniProtKB-EC"/>
</dbReference>
<dbReference type="InterPro" id="IPR000340">
    <property type="entry name" value="Dual-sp_phosphatase_cat-dom"/>
</dbReference>
<dbReference type="GO" id="GO:0005737">
    <property type="term" value="C:cytoplasm"/>
    <property type="evidence" value="ECO:0007669"/>
    <property type="project" value="TreeGrafter"/>
</dbReference>
<dbReference type="PROSITE" id="PS50054">
    <property type="entry name" value="TYR_PHOSPHATASE_DUAL"/>
    <property type="match status" value="1"/>
</dbReference>
<evidence type="ECO:0000259" key="7">
    <source>
        <dbReference type="PROSITE" id="PS50056"/>
    </source>
</evidence>
<evidence type="ECO:0000256" key="5">
    <source>
        <dbReference type="SAM" id="SignalP"/>
    </source>
</evidence>
<sequence length="218" mass="25234">MPHNNLICILLQFFSLKHLSTCEVCFVSDADPQLIVEDFPSGVCKLCHSVLGYIEKHLPELKNFKLKKGFYKPQIDCIIEDKLYLGNFHGARNRDLLDKHGITHVVVAGHHMKEFDKEKYTYKLLDYADSAEQNIVSTFQEVIDFIDNGEKVLVHCFAGVSRSASLVIAYIMKNMKLSYNQAYAYVKERRDKIRPNNGFVKQLQIYEQNLKDQKVIQE</sequence>
<organism evidence="8 9">
    <name type="scientific">Pseudocohnilembus persalinus</name>
    <name type="common">Ciliate</name>
    <dbReference type="NCBI Taxonomy" id="266149"/>
    <lineage>
        <taxon>Eukaryota</taxon>
        <taxon>Sar</taxon>
        <taxon>Alveolata</taxon>
        <taxon>Ciliophora</taxon>
        <taxon>Intramacronucleata</taxon>
        <taxon>Oligohymenophorea</taxon>
        <taxon>Scuticociliatia</taxon>
        <taxon>Philasterida</taxon>
        <taxon>Pseudocohnilembidae</taxon>
        <taxon>Pseudocohnilembus</taxon>
    </lineage>
</organism>
<dbReference type="OMA" id="LQPWNQS"/>
<feature type="chain" id="PRO_5006867575" description="protein-tyrosine-phosphatase" evidence="5">
    <location>
        <begin position="23"/>
        <end position="218"/>
    </location>
</feature>
<accession>A0A0V0QRV5</accession>
<feature type="domain" description="Tyrosine-protein phosphatase" evidence="6">
    <location>
        <begin position="74"/>
        <end position="212"/>
    </location>
</feature>
<name>A0A0V0QRV5_PSEPJ</name>
<dbReference type="EC" id="3.1.3.48" evidence="2"/>
<comment type="caution">
    <text evidence="8">The sequence shown here is derived from an EMBL/GenBank/DDBJ whole genome shotgun (WGS) entry which is preliminary data.</text>
</comment>
<dbReference type="Proteomes" id="UP000054937">
    <property type="component" value="Unassembled WGS sequence"/>
</dbReference>
<evidence type="ECO:0000313" key="8">
    <source>
        <dbReference type="EMBL" id="KRX05039.1"/>
    </source>
</evidence>
<comment type="similarity">
    <text evidence="1">Belongs to the protein-tyrosine phosphatase family. Non-receptor class dual specificity subfamily.</text>
</comment>
<dbReference type="Pfam" id="PF00782">
    <property type="entry name" value="DSPc"/>
    <property type="match status" value="1"/>
</dbReference>
<dbReference type="PANTHER" id="PTHR10159:SF521">
    <property type="entry name" value="LEUCINE RICH REPEAT AND PHOSPHATASE DOMAIN CONTAINING PROTEIN"/>
    <property type="match status" value="1"/>
</dbReference>
<dbReference type="InterPro" id="IPR020422">
    <property type="entry name" value="TYR_PHOSPHATASE_DUAL_dom"/>
</dbReference>
<keyword evidence="4" id="KW-0904">Protein phosphatase</keyword>
<dbReference type="AlphaFoldDB" id="A0A0V0QRV5"/>
<keyword evidence="3" id="KW-0378">Hydrolase</keyword>
<dbReference type="EMBL" id="LDAU01000110">
    <property type="protein sequence ID" value="KRX05039.1"/>
    <property type="molecule type" value="Genomic_DNA"/>
</dbReference>
<dbReference type="CDD" id="cd14498">
    <property type="entry name" value="DSP"/>
    <property type="match status" value="1"/>
</dbReference>
<dbReference type="InterPro" id="IPR029021">
    <property type="entry name" value="Prot-tyrosine_phosphatase-like"/>
</dbReference>